<dbReference type="Proteomes" id="UP000059680">
    <property type="component" value="Chromosome 11"/>
</dbReference>
<dbReference type="AlphaFoldDB" id="A0A0P0Y195"/>
<dbReference type="PaxDb" id="39947-A0A0P0Y195"/>
<name>A0A0P0Y195_ORYSJ</name>
<feature type="region of interest" description="Disordered" evidence="1">
    <location>
        <begin position="45"/>
        <end position="76"/>
    </location>
</feature>
<organism evidence="2 3">
    <name type="scientific">Oryza sativa subsp. japonica</name>
    <name type="common">Rice</name>
    <dbReference type="NCBI Taxonomy" id="39947"/>
    <lineage>
        <taxon>Eukaryota</taxon>
        <taxon>Viridiplantae</taxon>
        <taxon>Streptophyta</taxon>
        <taxon>Embryophyta</taxon>
        <taxon>Tracheophyta</taxon>
        <taxon>Spermatophyta</taxon>
        <taxon>Magnoliopsida</taxon>
        <taxon>Liliopsida</taxon>
        <taxon>Poales</taxon>
        <taxon>Poaceae</taxon>
        <taxon>BOP clade</taxon>
        <taxon>Oryzoideae</taxon>
        <taxon>Oryzeae</taxon>
        <taxon>Oryzinae</taxon>
        <taxon>Oryza</taxon>
        <taxon>Oryza sativa</taxon>
    </lineage>
</organism>
<reference evidence="3" key="1">
    <citation type="journal article" date="2005" name="Nature">
        <title>The map-based sequence of the rice genome.</title>
        <authorList>
            <consortium name="International rice genome sequencing project (IRGSP)"/>
            <person name="Matsumoto T."/>
            <person name="Wu J."/>
            <person name="Kanamori H."/>
            <person name="Katayose Y."/>
            <person name="Fujisawa M."/>
            <person name="Namiki N."/>
            <person name="Mizuno H."/>
            <person name="Yamamoto K."/>
            <person name="Antonio B.A."/>
            <person name="Baba T."/>
            <person name="Sakata K."/>
            <person name="Nagamura Y."/>
            <person name="Aoki H."/>
            <person name="Arikawa K."/>
            <person name="Arita K."/>
            <person name="Bito T."/>
            <person name="Chiden Y."/>
            <person name="Fujitsuka N."/>
            <person name="Fukunaka R."/>
            <person name="Hamada M."/>
            <person name="Harada C."/>
            <person name="Hayashi A."/>
            <person name="Hijishita S."/>
            <person name="Honda M."/>
            <person name="Hosokawa S."/>
            <person name="Ichikawa Y."/>
            <person name="Idonuma A."/>
            <person name="Iijima M."/>
            <person name="Ikeda M."/>
            <person name="Ikeno M."/>
            <person name="Ito K."/>
            <person name="Ito S."/>
            <person name="Ito T."/>
            <person name="Ito Y."/>
            <person name="Ito Y."/>
            <person name="Iwabuchi A."/>
            <person name="Kamiya K."/>
            <person name="Karasawa W."/>
            <person name="Kurita K."/>
            <person name="Katagiri S."/>
            <person name="Kikuta A."/>
            <person name="Kobayashi H."/>
            <person name="Kobayashi N."/>
            <person name="Machita K."/>
            <person name="Maehara T."/>
            <person name="Masukawa M."/>
            <person name="Mizubayashi T."/>
            <person name="Mukai Y."/>
            <person name="Nagasaki H."/>
            <person name="Nagata Y."/>
            <person name="Naito S."/>
            <person name="Nakashima M."/>
            <person name="Nakama Y."/>
            <person name="Nakamichi Y."/>
            <person name="Nakamura M."/>
            <person name="Meguro A."/>
            <person name="Negishi M."/>
            <person name="Ohta I."/>
            <person name="Ohta T."/>
            <person name="Okamoto M."/>
            <person name="Ono N."/>
            <person name="Saji S."/>
            <person name="Sakaguchi M."/>
            <person name="Sakai K."/>
            <person name="Shibata M."/>
            <person name="Shimokawa T."/>
            <person name="Song J."/>
            <person name="Takazaki Y."/>
            <person name="Terasawa K."/>
            <person name="Tsugane M."/>
            <person name="Tsuji K."/>
            <person name="Ueda S."/>
            <person name="Waki K."/>
            <person name="Yamagata H."/>
            <person name="Yamamoto M."/>
            <person name="Yamamoto S."/>
            <person name="Yamane H."/>
            <person name="Yoshiki S."/>
            <person name="Yoshihara R."/>
            <person name="Yukawa K."/>
            <person name="Zhong H."/>
            <person name="Yano M."/>
            <person name="Yuan Q."/>
            <person name="Ouyang S."/>
            <person name="Liu J."/>
            <person name="Jones K.M."/>
            <person name="Gansberger K."/>
            <person name="Moffat K."/>
            <person name="Hill J."/>
            <person name="Bera J."/>
            <person name="Fadrosh D."/>
            <person name="Jin S."/>
            <person name="Johri S."/>
            <person name="Kim M."/>
            <person name="Overton L."/>
            <person name="Reardon M."/>
            <person name="Tsitrin T."/>
            <person name="Vuong H."/>
            <person name="Weaver B."/>
            <person name="Ciecko A."/>
            <person name="Tallon L."/>
            <person name="Jackson J."/>
            <person name="Pai G."/>
            <person name="Aken S.V."/>
            <person name="Utterback T."/>
            <person name="Reidmuller S."/>
            <person name="Feldblyum T."/>
            <person name="Hsiao J."/>
            <person name="Zismann V."/>
            <person name="Iobst S."/>
            <person name="de Vazeille A.R."/>
            <person name="Buell C.R."/>
            <person name="Ying K."/>
            <person name="Li Y."/>
            <person name="Lu T."/>
            <person name="Huang Y."/>
            <person name="Zhao Q."/>
            <person name="Feng Q."/>
            <person name="Zhang L."/>
            <person name="Zhu J."/>
            <person name="Weng Q."/>
            <person name="Mu J."/>
            <person name="Lu Y."/>
            <person name="Fan D."/>
            <person name="Liu Y."/>
            <person name="Guan J."/>
            <person name="Zhang Y."/>
            <person name="Yu S."/>
            <person name="Liu X."/>
            <person name="Zhang Y."/>
            <person name="Hong G."/>
            <person name="Han B."/>
            <person name="Choisne N."/>
            <person name="Demange N."/>
            <person name="Orjeda G."/>
            <person name="Samain S."/>
            <person name="Cattolico L."/>
            <person name="Pelletier E."/>
            <person name="Couloux A."/>
            <person name="Segurens B."/>
            <person name="Wincker P."/>
            <person name="D'Hont A."/>
            <person name="Scarpelli C."/>
            <person name="Weissenbach J."/>
            <person name="Salanoubat M."/>
            <person name="Quetier F."/>
            <person name="Yu Y."/>
            <person name="Kim H.R."/>
            <person name="Rambo T."/>
            <person name="Currie J."/>
            <person name="Collura K."/>
            <person name="Luo M."/>
            <person name="Yang T."/>
            <person name="Ammiraju J.S.S."/>
            <person name="Engler F."/>
            <person name="Soderlund C."/>
            <person name="Wing R.A."/>
            <person name="Palmer L.E."/>
            <person name="de la Bastide M."/>
            <person name="Spiegel L."/>
            <person name="Nascimento L."/>
            <person name="Zutavern T."/>
            <person name="O'Shaughnessy A."/>
            <person name="Dike S."/>
            <person name="Dedhia N."/>
            <person name="Preston R."/>
            <person name="Balija V."/>
            <person name="McCombie W.R."/>
            <person name="Chow T."/>
            <person name="Chen H."/>
            <person name="Chung M."/>
            <person name="Chen C."/>
            <person name="Shaw J."/>
            <person name="Wu H."/>
            <person name="Hsiao K."/>
            <person name="Chao Y."/>
            <person name="Chu M."/>
            <person name="Cheng C."/>
            <person name="Hour A."/>
            <person name="Lee P."/>
            <person name="Lin S."/>
            <person name="Lin Y."/>
            <person name="Liou J."/>
            <person name="Liu S."/>
            <person name="Hsing Y."/>
            <person name="Raghuvanshi S."/>
            <person name="Mohanty A."/>
            <person name="Bharti A.K."/>
            <person name="Gaur A."/>
            <person name="Gupta V."/>
            <person name="Kumar D."/>
            <person name="Ravi V."/>
            <person name="Vij S."/>
            <person name="Kapur A."/>
            <person name="Khurana P."/>
            <person name="Khurana P."/>
            <person name="Khurana J.P."/>
            <person name="Tyagi A.K."/>
            <person name="Gaikwad K."/>
            <person name="Singh A."/>
            <person name="Dalal V."/>
            <person name="Srivastava S."/>
            <person name="Dixit A."/>
            <person name="Pal A.K."/>
            <person name="Ghazi I.A."/>
            <person name="Yadav M."/>
            <person name="Pandit A."/>
            <person name="Bhargava A."/>
            <person name="Sureshbabu K."/>
            <person name="Batra K."/>
            <person name="Sharma T.R."/>
            <person name="Mohapatra T."/>
            <person name="Singh N.K."/>
            <person name="Messing J."/>
            <person name="Nelson A.B."/>
            <person name="Fuks G."/>
            <person name="Kavchok S."/>
            <person name="Keizer G."/>
            <person name="Linton E."/>
            <person name="Llaca V."/>
            <person name="Song R."/>
            <person name="Tanyolac B."/>
            <person name="Young S."/>
            <person name="Ho-Il K."/>
            <person name="Hahn J.H."/>
            <person name="Sangsakoo G."/>
            <person name="Vanavichit A."/>
            <person name="de Mattos Luiz.A.T."/>
            <person name="Zimmer P.D."/>
            <person name="Malone G."/>
            <person name="Dellagostin O."/>
            <person name="de Oliveira A.C."/>
            <person name="Bevan M."/>
            <person name="Bancroft I."/>
            <person name="Minx P."/>
            <person name="Cordum H."/>
            <person name="Wilson R."/>
            <person name="Cheng Z."/>
            <person name="Jin W."/>
            <person name="Jiang J."/>
            <person name="Leong S.A."/>
            <person name="Iwama H."/>
            <person name="Gojobori T."/>
            <person name="Itoh T."/>
            <person name="Niimura Y."/>
            <person name="Fujii Y."/>
            <person name="Habara T."/>
            <person name="Sakai H."/>
            <person name="Sato Y."/>
            <person name="Wilson G."/>
            <person name="Kumar K."/>
            <person name="McCouch S."/>
            <person name="Juretic N."/>
            <person name="Hoen D."/>
            <person name="Wright S."/>
            <person name="Bruskiewich R."/>
            <person name="Bureau T."/>
            <person name="Miyao A."/>
            <person name="Hirochika H."/>
            <person name="Nishikawa T."/>
            <person name="Kadowaki K."/>
            <person name="Sugiura M."/>
            <person name="Burr B."/>
            <person name="Sasaki T."/>
        </authorList>
    </citation>
    <scope>NUCLEOTIDE SEQUENCE [LARGE SCALE GENOMIC DNA]</scope>
    <source>
        <strain evidence="3">cv. Nipponbare</strain>
    </source>
</reference>
<evidence type="ECO:0000256" key="1">
    <source>
        <dbReference type="SAM" id="MobiDB-lite"/>
    </source>
</evidence>
<gene>
    <name evidence="2" type="ordered locus">Os11g0285466</name>
    <name evidence="2" type="ORF">OSNPB_110285466</name>
</gene>
<dbReference type="InParanoid" id="A0A0P0Y195"/>
<evidence type="ECO:0000313" key="2">
    <source>
        <dbReference type="EMBL" id="BAT13617.1"/>
    </source>
</evidence>
<proteinExistence type="predicted"/>
<sequence>MEFFPSISNRQGGGTLGRWQCTLDGGGGTLEAELLEVGSIDAPAWPSGGWRSAQDEGAAESVGRGGGAGNACAARE</sequence>
<dbReference type="EMBL" id="AP014967">
    <property type="protein sequence ID" value="BAT13617.1"/>
    <property type="molecule type" value="Genomic_DNA"/>
</dbReference>
<keyword evidence="3" id="KW-1185">Reference proteome</keyword>
<reference evidence="2 3" key="2">
    <citation type="journal article" date="2013" name="Plant Cell Physiol.">
        <title>Rice Annotation Project Database (RAP-DB): an integrative and interactive database for rice genomics.</title>
        <authorList>
            <person name="Sakai H."/>
            <person name="Lee S.S."/>
            <person name="Tanaka T."/>
            <person name="Numa H."/>
            <person name="Kim J."/>
            <person name="Kawahara Y."/>
            <person name="Wakimoto H."/>
            <person name="Yang C.C."/>
            <person name="Iwamoto M."/>
            <person name="Abe T."/>
            <person name="Yamada Y."/>
            <person name="Muto A."/>
            <person name="Inokuchi H."/>
            <person name="Ikemura T."/>
            <person name="Matsumoto T."/>
            <person name="Sasaki T."/>
            <person name="Itoh T."/>
        </authorList>
    </citation>
    <scope>NUCLEOTIDE SEQUENCE [LARGE SCALE GENOMIC DNA]</scope>
    <source>
        <strain evidence="3">cv. Nipponbare</strain>
    </source>
</reference>
<reference evidence="2 3" key="3">
    <citation type="journal article" date="2013" name="Rice">
        <title>Improvement of the Oryza sativa Nipponbare reference genome using next generation sequence and optical map data.</title>
        <authorList>
            <person name="Kawahara Y."/>
            <person name="de la Bastide M."/>
            <person name="Hamilton J.P."/>
            <person name="Kanamori H."/>
            <person name="McCombie W.R."/>
            <person name="Ouyang S."/>
            <person name="Schwartz D.C."/>
            <person name="Tanaka T."/>
            <person name="Wu J."/>
            <person name="Zhou S."/>
            <person name="Childs K.L."/>
            <person name="Davidson R.M."/>
            <person name="Lin H."/>
            <person name="Quesada-Ocampo L."/>
            <person name="Vaillancourt B."/>
            <person name="Sakai H."/>
            <person name="Lee S.S."/>
            <person name="Kim J."/>
            <person name="Numa H."/>
            <person name="Itoh T."/>
            <person name="Buell C.R."/>
            <person name="Matsumoto T."/>
        </authorList>
    </citation>
    <scope>NUCLEOTIDE SEQUENCE [LARGE SCALE GENOMIC DNA]</scope>
    <source>
        <strain evidence="3">cv. Nipponbare</strain>
    </source>
</reference>
<evidence type="ECO:0000313" key="3">
    <source>
        <dbReference type="Proteomes" id="UP000059680"/>
    </source>
</evidence>
<protein>
    <submittedName>
        <fullName evidence="2">Os11g0285466 protein</fullName>
    </submittedName>
</protein>
<accession>A0A0P0Y195</accession>